<dbReference type="AlphaFoldDB" id="A0A7T4N0T5"/>
<dbReference type="EMBL" id="CP066075">
    <property type="protein sequence ID" value="QQC63119.1"/>
    <property type="molecule type" value="Genomic_DNA"/>
</dbReference>
<name>A0A7T4N0T5_9BURK</name>
<evidence type="ECO:0000313" key="2">
    <source>
        <dbReference type="EMBL" id="QQC63119.1"/>
    </source>
</evidence>
<keyword evidence="3" id="KW-1185">Reference proteome</keyword>
<keyword evidence="1" id="KW-1133">Transmembrane helix</keyword>
<proteinExistence type="predicted"/>
<dbReference type="KEGG" id="pgis:I6I06_12455"/>
<organism evidence="2 3">
    <name type="scientific">Paraburkholderia ginsengisoli</name>
    <dbReference type="NCBI Taxonomy" id="311231"/>
    <lineage>
        <taxon>Bacteria</taxon>
        <taxon>Pseudomonadati</taxon>
        <taxon>Pseudomonadota</taxon>
        <taxon>Betaproteobacteria</taxon>
        <taxon>Burkholderiales</taxon>
        <taxon>Burkholderiaceae</taxon>
        <taxon>Paraburkholderia</taxon>
    </lineage>
</organism>
<evidence type="ECO:0000313" key="3">
    <source>
        <dbReference type="Proteomes" id="UP000595610"/>
    </source>
</evidence>
<keyword evidence="1" id="KW-0472">Membrane</keyword>
<keyword evidence="1" id="KW-0812">Transmembrane</keyword>
<sequence length="210" mass="22916">MQDEKLIKIGNLTKDERAAVAPASLLQPPVPDGHLYLYRADVARCTLRHRGRCKSPACRLLRNCLQFPDEVWVGWKKLKHALKTEHKVTTLFFYCVMALAGVVFVSLFVKNGVAGHESTENAKEALKASAKLIETAGDLALALGALWTASGVILSNQETQKLVTSVNTNVSESLAILKAAAATASKRAWQGVGMLIFGTAMLLVKTWWLD</sequence>
<protein>
    <submittedName>
        <fullName evidence="2">Uncharacterized protein</fullName>
    </submittedName>
</protein>
<evidence type="ECO:0000256" key="1">
    <source>
        <dbReference type="SAM" id="Phobius"/>
    </source>
</evidence>
<accession>A0A7T4N0T5</accession>
<reference evidence="2 3" key="1">
    <citation type="submission" date="2020-12" db="EMBL/GenBank/DDBJ databases">
        <title>FDA dAtabase for Regulatory Grade micrObial Sequences (FDA-ARGOS): Supporting development and validation of Infectious Disease Dx tests.</title>
        <authorList>
            <person name="Nelson B."/>
            <person name="Plummer A."/>
            <person name="Tallon L."/>
            <person name="Sadzewicz L."/>
            <person name="Zhao X."/>
            <person name="Boylan J."/>
            <person name="Ott S."/>
            <person name="Bowen H."/>
            <person name="Vavikolanu K."/>
            <person name="Mehta A."/>
            <person name="Aluvathingal J."/>
            <person name="Nadendla S."/>
            <person name="Myers T."/>
            <person name="Yan Y."/>
            <person name="Sichtig H."/>
        </authorList>
    </citation>
    <scope>NUCLEOTIDE SEQUENCE [LARGE SCALE GENOMIC DNA]</scope>
    <source>
        <strain evidence="2 3">FDAARGOS_1049</strain>
    </source>
</reference>
<dbReference type="Proteomes" id="UP000595610">
    <property type="component" value="Chromosome 1"/>
</dbReference>
<dbReference type="RefSeq" id="WP_157004207.1">
    <property type="nucleotide sequence ID" value="NZ_CP066075.1"/>
</dbReference>
<feature type="transmembrane region" description="Helical" evidence="1">
    <location>
        <begin position="91"/>
        <end position="109"/>
    </location>
</feature>
<gene>
    <name evidence="2" type="ORF">I6I06_12455</name>
</gene>
<feature type="transmembrane region" description="Helical" evidence="1">
    <location>
        <begin position="188"/>
        <end position="208"/>
    </location>
</feature>